<dbReference type="RefSeq" id="WP_145097219.1">
    <property type="nucleotide sequence ID" value="NZ_CP036274.1"/>
</dbReference>
<evidence type="ECO:0000313" key="2">
    <source>
        <dbReference type="Proteomes" id="UP000315017"/>
    </source>
</evidence>
<evidence type="ECO:0000313" key="1">
    <source>
        <dbReference type="EMBL" id="QDU30923.1"/>
    </source>
</evidence>
<dbReference type="KEGG" id="aagg:ETAA8_60760"/>
<protein>
    <submittedName>
        <fullName evidence="1">Uncharacterized protein</fullName>
    </submittedName>
</protein>
<dbReference type="OrthoDB" id="286613at2"/>
<dbReference type="Proteomes" id="UP000315017">
    <property type="component" value="Chromosome"/>
</dbReference>
<keyword evidence="2" id="KW-1185">Reference proteome</keyword>
<reference evidence="1 2" key="1">
    <citation type="submission" date="2019-02" db="EMBL/GenBank/DDBJ databases">
        <title>Deep-cultivation of Planctomycetes and their phenomic and genomic characterization uncovers novel biology.</title>
        <authorList>
            <person name="Wiegand S."/>
            <person name="Jogler M."/>
            <person name="Boedeker C."/>
            <person name="Pinto D."/>
            <person name="Vollmers J."/>
            <person name="Rivas-Marin E."/>
            <person name="Kohn T."/>
            <person name="Peeters S.H."/>
            <person name="Heuer A."/>
            <person name="Rast P."/>
            <person name="Oberbeckmann S."/>
            <person name="Bunk B."/>
            <person name="Jeske O."/>
            <person name="Meyerdierks A."/>
            <person name="Storesund J.E."/>
            <person name="Kallscheuer N."/>
            <person name="Luecker S."/>
            <person name="Lage O.M."/>
            <person name="Pohl T."/>
            <person name="Merkel B.J."/>
            <person name="Hornburger P."/>
            <person name="Mueller R.-W."/>
            <person name="Bruemmer F."/>
            <person name="Labrenz M."/>
            <person name="Spormann A.M."/>
            <person name="Op den Camp H."/>
            <person name="Overmann J."/>
            <person name="Amann R."/>
            <person name="Jetten M.S.M."/>
            <person name="Mascher T."/>
            <person name="Medema M.H."/>
            <person name="Devos D.P."/>
            <person name="Kaster A.-K."/>
            <person name="Ovreas L."/>
            <person name="Rohde M."/>
            <person name="Galperin M.Y."/>
            <person name="Jogler C."/>
        </authorList>
    </citation>
    <scope>NUCLEOTIDE SEQUENCE [LARGE SCALE GENOMIC DNA]</scope>
    <source>
        <strain evidence="1 2">ETA_A8</strain>
    </source>
</reference>
<sequence>MLNRDQVAFTIAGTFLLANIVVPVVWGDLYPFTSGPMFRDAPTQYCNYRVYGPDGNLLAAEAFYCQRIYDGNPVGYGVGVRPPKVIEEFGTARDEAYCRDHILSHLSAAENRRYPFVEIEQEVIGPIDGEHVGIVKTDRWKVENPHYTGLPGS</sequence>
<accession>A0A517YL36</accession>
<dbReference type="EMBL" id="CP036274">
    <property type="protein sequence ID" value="QDU30923.1"/>
    <property type="molecule type" value="Genomic_DNA"/>
</dbReference>
<gene>
    <name evidence="1" type="ORF">ETAA8_60760</name>
</gene>
<name>A0A517YL36_9BACT</name>
<organism evidence="1 2">
    <name type="scientific">Anatilimnocola aggregata</name>
    <dbReference type="NCBI Taxonomy" id="2528021"/>
    <lineage>
        <taxon>Bacteria</taxon>
        <taxon>Pseudomonadati</taxon>
        <taxon>Planctomycetota</taxon>
        <taxon>Planctomycetia</taxon>
        <taxon>Pirellulales</taxon>
        <taxon>Pirellulaceae</taxon>
        <taxon>Anatilimnocola</taxon>
    </lineage>
</organism>
<proteinExistence type="predicted"/>
<dbReference type="AlphaFoldDB" id="A0A517YL36"/>